<dbReference type="EMBL" id="PSQE01000001">
    <property type="protein sequence ID" value="RHN79519.1"/>
    <property type="molecule type" value="Genomic_DNA"/>
</dbReference>
<proteinExistence type="predicted"/>
<evidence type="ECO:0000313" key="2">
    <source>
        <dbReference type="Proteomes" id="UP000265566"/>
    </source>
</evidence>
<accession>A0A396JML7</accession>
<comment type="caution">
    <text evidence="1">The sequence shown here is derived from an EMBL/GenBank/DDBJ whole genome shotgun (WGS) entry which is preliminary data.</text>
</comment>
<dbReference type="Gramene" id="rna3320">
    <property type="protein sequence ID" value="RHN79519.1"/>
    <property type="gene ID" value="gene3320"/>
</dbReference>
<dbReference type="Proteomes" id="UP000265566">
    <property type="component" value="Chromosome 1"/>
</dbReference>
<gene>
    <name evidence="1" type="ORF">MtrunA17_Chr1g0178231</name>
</gene>
<dbReference type="AlphaFoldDB" id="A0A396JML7"/>
<sequence>MIYVSVLGSLWYMLGWLVYNGFCEFALDKRTTALVLIDDCDNKWKCTLFLGSISYRHRKIVGEWKKMIAARRICEAAQIKLGALMVGKNEIVYLEFIPILCLCMLLFRVQVTFQGESIVEFSKMSFLKFSLSQNVPCNRSFPAN</sequence>
<name>A0A396JML7_MEDTR</name>
<evidence type="ECO:0000313" key="1">
    <source>
        <dbReference type="EMBL" id="RHN79519.1"/>
    </source>
</evidence>
<protein>
    <submittedName>
        <fullName evidence="1">Uncharacterized protein</fullName>
    </submittedName>
</protein>
<reference evidence="2" key="1">
    <citation type="journal article" date="2018" name="Nat. Plants">
        <title>Whole-genome landscape of Medicago truncatula symbiotic genes.</title>
        <authorList>
            <person name="Pecrix Y."/>
            <person name="Staton S.E."/>
            <person name="Sallet E."/>
            <person name="Lelandais-Briere C."/>
            <person name="Moreau S."/>
            <person name="Carrere S."/>
            <person name="Blein T."/>
            <person name="Jardinaud M.F."/>
            <person name="Latrasse D."/>
            <person name="Zouine M."/>
            <person name="Zahm M."/>
            <person name="Kreplak J."/>
            <person name="Mayjonade B."/>
            <person name="Satge C."/>
            <person name="Perez M."/>
            <person name="Cauet S."/>
            <person name="Marande W."/>
            <person name="Chantry-Darmon C."/>
            <person name="Lopez-Roques C."/>
            <person name="Bouchez O."/>
            <person name="Berard A."/>
            <person name="Debelle F."/>
            <person name="Munos S."/>
            <person name="Bendahmane A."/>
            <person name="Berges H."/>
            <person name="Niebel A."/>
            <person name="Buitink J."/>
            <person name="Frugier F."/>
            <person name="Benhamed M."/>
            <person name="Crespi M."/>
            <person name="Gouzy J."/>
            <person name="Gamas P."/>
        </authorList>
    </citation>
    <scope>NUCLEOTIDE SEQUENCE [LARGE SCALE GENOMIC DNA]</scope>
    <source>
        <strain evidence="2">cv. Jemalong A17</strain>
    </source>
</reference>
<organism evidence="1 2">
    <name type="scientific">Medicago truncatula</name>
    <name type="common">Barrel medic</name>
    <name type="synonym">Medicago tribuloides</name>
    <dbReference type="NCBI Taxonomy" id="3880"/>
    <lineage>
        <taxon>Eukaryota</taxon>
        <taxon>Viridiplantae</taxon>
        <taxon>Streptophyta</taxon>
        <taxon>Embryophyta</taxon>
        <taxon>Tracheophyta</taxon>
        <taxon>Spermatophyta</taxon>
        <taxon>Magnoliopsida</taxon>
        <taxon>eudicotyledons</taxon>
        <taxon>Gunneridae</taxon>
        <taxon>Pentapetalae</taxon>
        <taxon>rosids</taxon>
        <taxon>fabids</taxon>
        <taxon>Fabales</taxon>
        <taxon>Fabaceae</taxon>
        <taxon>Papilionoideae</taxon>
        <taxon>50 kb inversion clade</taxon>
        <taxon>NPAAA clade</taxon>
        <taxon>Hologalegina</taxon>
        <taxon>IRL clade</taxon>
        <taxon>Trifolieae</taxon>
        <taxon>Medicago</taxon>
    </lineage>
</organism>